<dbReference type="SUPFAM" id="SSF53850">
    <property type="entry name" value="Periplasmic binding protein-like II"/>
    <property type="match status" value="1"/>
</dbReference>
<dbReference type="GO" id="GO:0003700">
    <property type="term" value="F:DNA-binding transcription factor activity"/>
    <property type="evidence" value="ECO:0007669"/>
    <property type="project" value="InterPro"/>
</dbReference>
<dbReference type="EMBL" id="MUBC01000049">
    <property type="protein sequence ID" value="ONM42754.1"/>
    <property type="molecule type" value="Genomic_DNA"/>
</dbReference>
<evidence type="ECO:0000256" key="3">
    <source>
        <dbReference type="ARBA" id="ARBA00023125"/>
    </source>
</evidence>
<dbReference type="SUPFAM" id="SSF46785">
    <property type="entry name" value="Winged helix' DNA-binding domain"/>
    <property type="match status" value="1"/>
</dbReference>
<dbReference type="Gene3D" id="3.40.190.290">
    <property type="match status" value="1"/>
</dbReference>
<feature type="domain" description="HTH lysR-type" evidence="5">
    <location>
        <begin position="1"/>
        <end position="59"/>
    </location>
</feature>
<dbReference type="PROSITE" id="PS50931">
    <property type="entry name" value="HTH_LYSR"/>
    <property type="match status" value="1"/>
</dbReference>
<dbReference type="GO" id="GO:0006351">
    <property type="term" value="P:DNA-templated transcription"/>
    <property type="evidence" value="ECO:0007669"/>
    <property type="project" value="TreeGrafter"/>
</dbReference>
<dbReference type="Pfam" id="PF03466">
    <property type="entry name" value="LysR_substrate"/>
    <property type="match status" value="1"/>
</dbReference>
<evidence type="ECO:0000256" key="4">
    <source>
        <dbReference type="ARBA" id="ARBA00023163"/>
    </source>
</evidence>
<dbReference type="InterPro" id="IPR005119">
    <property type="entry name" value="LysR_subst-bd"/>
</dbReference>
<dbReference type="FunFam" id="1.10.10.10:FF:000001">
    <property type="entry name" value="LysR family transcriptional regulator"/>
    <property type="match status" value="1"/>
</dbReference>
<dbReference type="PANTHER" id="PTHR30537">
    <property type="entry name" value="HTH-TYPE TRANSCRIPTIONAL REGULATOR"/>
    <property type="match status" value="1"/>
</dbReference>
<keyword evidence="3" id="KW-0238">DNA-binding</keyword>
<dbReference type="AlphaFoldDB" id="A0A1S8DBH1"/>
<dbReference type="Pfam" id="PF00126">
    <property type="entry name" value="HTH_1"/>
    <property type="match status" value="1"/>
</dbReference>
<comment type="similarity">
    <text evidence="1">Belongs to the LysR transcriptional regulatory family.</text>
</comment>
<name>A0A1S8DBH1_9GAMM</name>
<dbReference type="Proteomes" id="UP000242847">
    <property type="component" value="Unassembled WGS sequence"/>
</dbReference>
<dbReference type="GO" id="GO:0043565">
    <property type="term" value="F:sequence-specific DNA binding"/>
    <property type="evidence" value="ECO:0007669"/>
    <property type="project" value="TreeGrafter"/>
</dbReference>
<evidence type="ECO:0000259" key="5">
    <source>
        <dbReference type="PROSITE" id="PS50931"/>
    </source>
</evidence>
<dbReference type="Gene3D" id="1.10.10.10">
    <property type="entry name" value="Winged helix-like DNA-binding domain superfamily/Winged helix DNA-binding domain"/>
    <property type="match status" value="1"/>
</dbReference>
<organism evidence="6 7">
    <name type="scientific">Halopseudomonas pachastrellae</name>
    <dbReference type="NCBI Taxonomy" id="254161"/>
    <lineage>
        <taxon>Bacteria</taxon>
        <taxon>Pseudomonadati</taxon>
        <taxon>Pseudomonadota</taxon>
        <taxon>Gammaproteobacteria</taxon>
        <taxon>Pseudomonadales</taxon>
        <taxon>Pseudomonadaceae</taxon>
        <taxon>Halopseudomonas</taxon>
    </lineage>
</organism>
<evidence type="ECO:0000313" key="6">
    <source>
        <dbReference type="EMBL" id="ONM42754.1"/>
    </source>
</evidence>
<gene>
    <name evidence="6" type="ORF">BXT89_16400</name>
</gene>
<proteinExistence type="inferred from homology"/>
<dbReference type="FunFam" id="3.40.190.290:FF:000001">
    <property type="entry name" value="Transcriptional regulator, LysR family"/>
    <property type="match status" value="1"/>
</dbReference>
<dbReference type="InterPro" id="IPR036390">
    <property type="entry name" value="WH_DNA-bd_sf"/>
</dbReference>
<dbReference type="InterPro" id="IPR058163">
    <property type="entry name" value="LysR-type_TF_proteobact-type"/>
</dbReference>
<keyword evidence="7" id="KW-1185">Reference proteome</keyword>
<dbReference type="InterPro" id="IPR036388">
    <property type="entry name" value="WH-like_DNA-bd_sf"/>
</dbReference>
<dbReference type="InterPro" id="IPR000847">
    <property type="entry name" value="LysR_HTH_N"/>
</dbReference>
<protein>
    <recommendedName>
        <fullName evidence="5">HTH lysR-type domain-containing protein</fullName>
    </recommendedName>
</protein>
<keyword evidence="2" id="KW-0805">Transcription regulation</keyword>
<dbReference type="PANTHER" id="PTHR30537:SF21">
    <property type="entry name" value="HTH-TYPE TRANSCRIPTIONAL REGULATOR SINR-RELATED"/>
    <property type="match status" value="1"/>
</dbReference>
<comment type="caution">
    <text evidence="6">The sequence shown here is derived from an EMBL/GenBank/DDBJ whole genome shotgun (WGS) entry which is preliminary data.</text>
</comment>
<dbReference type="STRING" id="254161.SAMN05216256_103102"/>
<accession>A0A1S8DBH1</accession>
<dbReference type="PRINTS" id="PR00039">
    <property type="entry name" value="HTHLYSR"/>
</dbReference>
<sequence length="296" mass="33248">MQRLDDLALFLTTVDAGSFSAAARQLDVAPAVASAAIKRLEAQLGVRLFERTTRRLRLSEAGERFLPDARQAWQHLRDAEQALDADAHALTGTLRLTLPSNLARSHLLDWLEDYLAERPAVRLEMQVSDRVADLYQQPIDLAVRYGQPEDSRFIALPLAPDNRRVLVASPDYLARHGKPGSLTELQQHACLLYRLGDAVHDRWRFDLPGEPQIKVRGTRISDDGDVVRLWALRGLGVAYKSYLDVSRELASGELVQLLPELPGELAPVHLLLIHRQRLNPALRELAQAMARFCQQL</sequence>
<reference evidence="6 7" key="1">
    <citation type="submission" date="2017-01" db="EMBL/GenBank/DDBJ databases">
        <title>Draft genome sequence of Pseudomonas pachastrellae type strain CCUG 46540T from a deep sea.</title>
        <authorList>
            <person name="Gomila M."/>
            <person name="Mulet M."/>
            <person name="Lalucat J."/>
            <person name="Garcia-Valdes E."/>
        </authorList>
    </citation>
    <scope>NUCLEOTIDE SEQUENCE [LARGE SCALE GENOMIC DNA]</scope>
    <source>
        <strain evidence="6 7">CCUG 46540</strain>
    </source>
</reference>
<dbReference type="CDD" id="cd08422">
    <property type="entry name" value="PBP2_CrgA_like"/>
    <property type="match status" value="1"/>
</dbReference>
<evidence type="ECO:0000313" key="7">
    <source>
        <dbReference type="Proteomes" id="UP000242847"/>
    </source>
</evidence>
<evidence type="ECO:0000256" key="2">
    <source>
        <dbReference type="ARBA" id="ARBA00023015"/>
    </source>
</evidence>
<evidence type="ECO:0000256" key="1">
    <source>
        <dbReference type="ARBA" id="ARBA00009437"/>
    </source>
</evidence>
<keyword evidence="4" id="KW-0804">Transcription</keyword>